<dbReference type="Proteomes" id="UP000291832">
    <property type="component" value="Unassembled WGS sequence"/>
</dbReference>
<keyword evidence="7" id="KW-1185">Reference proteome</keyword>
<dbReference type="InterPro" id="IPR015421">
    <property type="entry name" value="PyrdxlP-dep_Trfase_major"/>
</dbReference>
<evidence type="ECO:0000256" key="4">
    <source>
        <dbReference type="SAM" id="MobiDB-lite"/>
    </source>
</evidence>
<feature type="region of interest" description="Disordered" evidence="4">
    <location>
        <begin position="74"/>
        <end position="98"/>
    </location>
</feature>
<keyword evidence="2" id="KW-0032">Aminotransferase</keyword>
<gene>
    <name evidence="6" type="ORF">EV139_2577</name>
</gene>
<dbReference type="InterPro" id="IPR050881">
    <property type="entry name" value="LL-DAP_aminotransferase"/>
</dbReference>
<dbReference type="EMBL" id="SHKI01000006">
    <property type="protein sequence ID" value="RZT62871.1"/>
    <property type="molecule type" value="Genomic_DNA"/>
</dbReference>
<evidence type="ECO:0000313" key="7">
    <source>
        <dbReference type="Proteomes" id="UP000291832"/>
    </source>
</evidence>
<sequence length="984" mass="109861">MPPTGERAPPGIIDGLRSTVREYARHRQPPPGTTNDDVGRIATHMTRTESDYDMSADAFRRGLGTIDMAMTGSIPLPSHAGTATQESPAAGASLERDPGMPASTWRMRSDAWEYLRFAVKRLVYGNDDVDLLASDGEIRRSLRSLETVEMYWAGFGQRYVAAITELLEAGDYRVALDRIGRVVNRLRGDTVPEEPRDEFGDEQERSEFTADADPRPRFEVLIVDETTPTERDATRSEALRLRSSADDFIYEFVIVPSADDAVAAVLTNPNILACVVRPGFSERTRQRLSRDLRETIDLARAEVAPGSAPARSSLASVQRVLGLADTLAAIRPELDLYLMAGAHIEDLAGALTRRFRRVFRREDQLELHLSLLRRVSHLYDTPFFSAIQDHARRPVGVFHALPVARGGSVVSSKWIKDLADFYGLNLLLAETSATSGGLDSLLAPVRTLKKAQELAARAYGAKHTFFVTNGTSTANKIVHQALVAPNDVVMVDRNCHKSHHHAVMLTGARPAYLEAYPLNDFAFYGAVPLDRIKQLLLDYRAAGRLDEVRMITLTNCTFDGIVYDPERVMAECLAIKPDLVFLWDEAWFAFAAFHPVTRRRTAMAAAKRLEQHLGSTAHAAAYREQQERLFTPDGTPAADELWISERLIPAPSARIRVYATQSTHKTLTALRQGSMIHVYDQDWVREAEEAFHEAYMTHTSTSPNYQILSSLDIGRRQVELEGFELVQRQLDLATSLSQAIARHPLLRRTFRVLTAHDLVPGDNREIGRPMPLRDGLSSMWQAWATDEFVVDPSRITIEISRTGVDGDTFKHEHLMDRYGIQVNKTSRNTVLFMTNIGTSRSAIAYLIEVLVKLAERFEEQQAQRDPEIPLPAEVPMPPLPDFSAFAAKYATDALLPDGDMRAAFFRGQQRGAVEHVRHDELRERVAGGAQPISAGFVTPYPPGFPVLVPGQLITAEVLDFMAVLDTREIHGYDPLRGYRILREA</sequence>
<dbReference type="PANTHER" id="PTHR42832:SF4">
    <property type="entry name" value="BLR3474 PROTEIN"/>
    <property type="match status" value="1"/>
</dbReference>
<comment type="caution">
    <text evidence="6">The sequence shown here is derived from an EMBL/GenBank/DDBJ whole genome shotgun (WGS) entry which is preliminary data.</text>
</comment>
<accession>A0A4Q7TQ27</accession>
<dbReference type="Gene3D" id="3.40.640.10">
    <property type="entry name" value="Type I PLP-dependent aspartate aminotransferase-like (Major domain)"/>
    <property type="match status" value="1"/>
</dbReference>
<proteinExistence type="predicted"/>
<keyword evidence="3" id="KW-0808">Transferase</keyword>
<feature type="domain" description="Orn/Lys/Arg decarboxylases family 1 pyridoxal-P attachment site" evidence="5">
    <location>
        <begin position="657"/>
        <end position="840"/>
    </location>
</feature>
<feature type="region of interest" description="Disordered" evidence="4">
    <location>
        <begin position="190"/>
        <end position="210"/>
    </location>
</feature>
<dbReference type="Gene3D" id="3.90.100.10">
    <property type="entry name" value="Orn/Lys/Arg decarboxylase, C-terminal domain"/>
    <property type="match status" value="1"/>
</dbReference>
<name>A0A4Q7TQ27_9MICO</name>
<evidence type="ECO:0000256" key="2">
    <source>
        <dbReference type="ARBA" id="ARBA00022576"/>
    </source>
</evidence>
<dbReference type="InterPro" id="IPR015424">
    <property type="entry name" value="PyrdxlP-dep_Trfase"/>
</dbReference>
<reference evidence="6 7" key="1">
    <citation type="journal article" date="2015" name="Stand. Genomic Sci.">
        <title>Genomic Encyclopedia of Bacterial and Archaeal Type Strains, Phase III: the genomes of soil and plant-associated and newly described type strains.</title>
        <authorList>
            <person name="Whitman W.B."/>
            <person name="Woyke T."/>
            <person name="Klenk H.P."/>
            <person name="Zhou Y."/>
            <person name="Lilburn T.G."/>
            <person name="Beck B.J."/>
            <person name="De Vos P."/>
            <person name="Vandamme P."/>
            <person name="Eisen J.A."/>
            <person name="Garrity G."/>
            <person name="Hugenholtz P."/>
            <person name="Kyrpides N.C."/>
        </authorList>
    </citation>
    <scope>NUCLEOTIDE SEQUENCE [LARGE SCALE GENOMIC DNA]</scope>
    <source>
        <strain evidence="6 7">RF6</strain>
    </source>
</reference>
<feature type="domain" description="Orn/Lys/Arg decarboxylases family 1 pyridoxal-P attachment site" evidence="5">
    <location>
        <begin position="381"/>
        <end position="606"/>
    </location>
</feature>
<evidence type="ECO:0000256" key="1">
    <source>
        <dbReference type="ARBA" id="ARBA00001933"/>
    </source>
</evidence>
<dbReference type="GO" id="GO:0008483">
    <property type="term" value="F:transaminase activity"/>
    <property type="evidence" value="ECO:0007669"/>
    <property type="project" value="UniProtKB-KW"/>
</dbReference>
<dbReference type="InterPro" id="IPR000310">
    <property type="entry name" value="Orn/Lys/Arg_deCO2ase_major_dom"/>
</dbReference>
<evidence type="ECO:0000256" key="3">
    <source>
        <dbReference type="ARBA" id="ARBA00022679"/>
    </source>
</evidence>
<evidence type="ECO:0000313" key="6">
    <source>
        <dbReference type="EMBL" id="RZT62871.1"/>
    </source>
</evidence>
<dbReference type="Pfam" id="PF01276">
    <property type="entry name" value="OKR_DC_1"/>
    <property type="match status" value="2"/>
</dbReference>
<protein>
    <submittedName>
        <fullName evidence="6">Arginine decarboxylase</fullName>
    </submittedName>
</protein>
<organism evidence="6 7">
    <name type="scientific">Leucobacter luti</name>
    <dbReference type="NCBI Taxonomy" id="340320"/>
    <lineage>
        <taxon>Bacteria</taxon>
        <taxon>Bacillati</taxon>
        <taxon>Actinomycetota</taxon>
        <taxon>Actinomycetes</taxon>
        <taxon>Micrococcales</taxon>
        <taxon>Microbacteriaceae</taxon>
        <taxon>Leucobacter</taxon>
    </lineage>
</organism>
<dbReference type="SUPFAM" id="SSF53383">
    <property type="entry name" value="PLP-dependent transferases"/>
    <property type="match status" value="1"/>
</dbReference>
<dbReference type="PANTHER" id="PTHR42832">
    <property type="entry name" value="AMINO ACID AMINOTRANSFERASE"/>
    <property type="match status" value="1"/>
</dbReference>
<comment type="cofactor">
    <cofactor evidence="1">
        <name>pyridoxal 5'-phosphate</name>
        <dbReference type="ChEBI" id="CHEBI:597326"/>
    </cofactor>
</comment>
<dbReference type="AlphaFoldDB" id="A0A4Q7TQ27"/>
<evidence type="ECO:0000259" key="5">
    <source>
        <dbReference type="Pfam" id="PF01276"/>
    </source>
</evidence>